<evidence type="ECO:0000313" key="1">
    <source>
        <dbReference type="EMBL" id="EXJ13610.1"/>
    </source>
</evidence>
<dbReference type="eggNOG" id="ENOG5031AIV">
    <property type="taxonomic scope" value="Bacteria"/>
</dbReference>
<name>W9VT97_9GAMM</name>
<evidence type="ECO:0000313" key="2">
    <source>
        <dbReference type="Proteomes" id="UP000019460"/>
    </source>
</evidence>
<reference evidence="1 2" key="1">
    <citation type="submission" date="2012-11" db="EMBL/GenBank/DDBJ databases">
        <title>Genome assembly of Thiorhodococcus sp. AK35.</title>
        <authorList>
            <person name="Nupur N."/>
            <person name="Khatri I."/>
            <person name="Subramanian S."/>
            <person name="Pinnaka A."/>
        </authorList>
    </citation>
    <scope>NUCLEOTIDE SEQUENCE [LARGE SCALE GENOMIC DNA]</scope>
    <source>
        <strain evidence="1 2">AK35</strain>
    </source>
</reference>
<accession>W9VT97</accession>
<keyword evidence="2" id="KW-1185">Reference proteome</keyword>
<dbReference type="PROSITE" id="PS00387">
    <property type="entry name" value="PPASE"/>
    <property type="match status" value="1"/>
</dbReference>
<dbReference type="STRING" id="1249627.D779_3502"/>
<dbReference type="OrthoDB" id="5770708at2"/>
<dbReference type="Proteomes" id="UP000019460">
    <property type="component" value="Unassembled WGS sequence"/>
</dbReference>
<protein>
    <submittedName>
        <fullName evidence="1">Uncharacterized protein</fullName>
    </submittedName>
</protein>
<proteinExistence type="predicted"/>
<dbReference type="EMBL" id="AONC01000062">
    <property type="protein sequence ID" value="EXJ13610.1"/>
    <property type="molecule type" value="Genomic_DNA"/>
</dbReference>
<dbReference type="AlphaFoldDB" id="W9VT97"/>
<organism evidence="1 2">
    <name type="scientific">Imhoffiella purpurea</name>
    <dbReference type="NCBI Taxonomy" id="1249627"/>
    <lineage>
        <taxon>Bacteria</taxon>
        <taxon>Pseudomonadati</taxon>
        <taxon>Pseudomonadota</taxon>
        <taxon>Gammaproteobacteria</taxon>
        <taxon>Chromatiales</taxon>
        <taxon>Chromatiaceae</taxon>
        <taxon>Imhoffiella</taxon>
    </lineage>
</organism>
<dbReference type="RefSeq" id="WP_043756546.1">
    <property type="nucleotide sequence ID" value="NZ_AONC01000062.1"/>
</dbReference>
<gene>
    <name evidence="1" type="ORF">D779_3502</name>
</gene>
<comment type="caution">
    <text evidence="1">The sequence shown here is derived from an EMBL/GenBank/DDBJ whole genome shotgun (WGS) entry which is preliminary data.</text>
</comment>
<sequence length="285" mass="31105">MKLTALRPENPLAMMAAYGTLRLLPGARLRWADVHPELQWDDGDPLDALTERVRERRDAPELNLLDDPRSKYIGGIDGYRQLAGQIPHPWLSAYACETASGIKGSGLIAQGGSHKFVAAARAVVQALVDCGDVHDRVREALIGPWRYLDRAGAALGWDPGARQDASIAAYAPQLKDKRVILAANWLAWEALPLWPMIGGATPGVTSASLQRGRNKCWRYPTCAEWLGWEGLRALVVGLDGLPAPEIEALGIRLWETEILGRPEGGEFGLARTLSNPHFPAGSRRS</sequence>